<dbReference type="GO" id="GO:0015012">
    <property type="term" value="P:heparan sulfate proteoglycan biosynthetic process"/>
    <property type="evidence" value="ECO:0007669"/>
    <property type="project" value="TreeGrafter"/>
</dbReference>
<gene>
    <name evidence="15" type="ORF">SAMN02910432_00826</name>
</gene>
<organism evidence="15 16">
    <name type="scientific">Ligilactobacillus ruminis DSM 20403 = NBRC 102161</name>
    <dbReference type="NCBI Taxonomy" id="1423798"/>
    <lineage>
        <taxon>Bacteria</taxon>
        <taxon>Bacillati</taxon>
        <taxon>Bacillota</taxon>
        <taxon>Bacilli</taxon>
        <taxon>Lactobacillales</taxon>
        <taxon>Lactobacillaceae</taxon>
        <taxon>Ligilactobacillus</taxon>
    </lineage>
</organism>
<protein>
    <recommendedName>
        <fullName evidence="14">Peptide O-xylosyltransferase</fullName>
    </recommendedName>
</protein>
<keyword evidence="8" id="KW-0735">Signal-anchor</keyword>
<evidence type="ECO:0000256" key="9">
    <source>
        <dbReference type="ARBA" id="ARBA00022989"/>
    </source>
</evidence>
<dbReference type="PANTHER" id="PTHR46025:SF3">
    <property type="entry name" value="XYLOSYLTRANSFERASE OXT"/>
    <property type="match status" value="1"/>
</dbReference>
<dbReference type="PANTHER" id="PTHR46025">
    <property type="entry name" value="XYLOSYLTRANSFERASE OXT"/>
    <property type="match status" value="1"/>
</dbReference>
<evidence type="ECO:0000256" key="1">
    <source>
        <dbReference type="ARBA" id="ARBA00004323"/>
    </source>
</evidence>
<dbReference type="Pfam" id="PF02485">
    <property type="entry name" value="Branch"/>
    <property type="match status" value="1"/>
</dbReference>
<accession>A0A1I2QWH0</accession>
<keyword evidence="9" id="KW-1133">Transmembrane helix</keyword>
<evidence type="ECO:0000256" key="7">
    <source>
        <dbReference type="ARBA" id="ARBA00022824"/>
    </source>
</evidence>
<dbReference type="AlphaFoldDB" id="A0A1I2QWH0"/>
<reference evidence="16" key="1">
    <citation type="submission" date="2016-10" db="EMBL/GenBank/DDBJ databases">
        <authorList>
            <person name="Varghese N."/>
            <person name="Submissions S."/>
        </authorList>
    </citation>
    <scope>NUCLEOTIDE SEQUENCE [LARGE SCALE GENOMIC DNA]</scope>
    <source>
        <strain evidence="16">DSM 20403</strain>
    </source>
</reference>
<evidence type="ECO:0000256" key="8">
    <source>
        <dbReference type="ARBA" id="ARBA00022968"/>
    </source>
</evidence>
<evidence type="ECO:0000313" key="16">
    <source>
        <dbReference type="Proteomes" id="UP000182635"/>
    </source>
</evidence>
<keyword evidence="13" id="KW-0325">Glycoprotein</keyword>
<dbReference type="GO" id="GO:0046872">
    <property type="term" value="F:metal ion binding"/>
    <property type="evidence" value="ECO:0007669"/>
    <property type="project" value="UniProtKB-KW"/>
</dbReference>
<keyword evidence="5" id="KW-0812">Transmembrane</keyword>
<dbReference type="InterPro" id="IPR003406">
    <property type="entry name" value="Glyco_trans_14"/>
</dbReference>
<name>A0A1I2QWH0_9LACO</name>
<dbReference type="InterPro" id="IPR043538">
    <property type="entry name" value="XYLT"/>
</dbReference>
<evidence type="ECO:0000256" key="6">
    <source>
        <dbReference type="ARBA" id="ARBA00022723"/>
    </source>
</evidence>
<sequence length="291" mass="35121">MQAMLILAHKNVDQVLQLASKLNRRFEVYIHFDTKCPVSEKEKSFMDDNGIKHISEVDVNWGSWSIGEAAYRLMKLALKNPDISYVHVISGQDWPVKNIDELYEVFENNDRIYMRYIKAEDRIKSHERLIWWQKFYFNYDAVKRRTIFGKFYHRFLIFAQLLLRVNKFKKLGIDLDIYTGANWMDLPRDVAQYCVEYMDKHPNFVKMLQTGCFSDEFWVQTILCNNEDYLKRCTNENYRYIKWVEQYESYPAVLDEKDLNEIKSGNFFFARKFDFKHSSDLIERLNEVYKN</sequence>
<keyword evidence="6" id="KW-0479">Metal-binding</keyword>
<evidence type="ECO:0000256" key="5">
    <source>
        <dbReference type="ARBA" id="ARBA00022692"/>
    </source>
</evidence>
<evidence type="ECO:0000256" key="12">
    <source>
        <dbReference type="ARBA" id="ARBA00023157"/>
    </source>
</evidence>
<keyword evidence="7" id="KW-0256">Endoplasmic reticulum</keyword>
<evidence type="ECO:0000256" key="13">
    <source>
        <dbReference type="ARBA" id="ARBA00023180"/>
    </source>
</evidence>
<evidence type="ECO:0000256" key="14">
    <source>
        <dbReference type="ARBA" id="ARBA00042865"/>
    </source>
</evidence>
<dbReference type="EMBL" id="FOPI01000011">
    <property type="protein sequence ID" value="SFG31589.1"/>
    <property type="molecule type" value="Genomic_DNA"/>
</dbReference>
<evidence type="ECO:0000256" key="11">
    <source>
        <dbReference type="ARBA" id="ARBA00023136"/>
    </source>
</evidence>
<keyword evidence="10" id="KW-0333">Golgi apparatus</keyword>
<evidence type="ECO:0000256" key="2">
    <source>
        <dbReference type="ARBA" id="ARBA00004648"/>
    </source>
</evidence>
<evidence type="ECO:0000256" key="4">
    <source>
        <dbReference type="ARBA" id="ARBA00022679"/>
    </source>
</evidence>
<keyword evidence="11" id="KW-0472">Membrane</keyword>
<dbReference type="RefSeq" id="WP_014072731.1">
    <property type="nucleotide sequence ID" value="NZ_AYYL01000005.1"/>
</dbReference>
<dbReference type="OrthoDB" id="7943907at2"/>
<keyword evidence="12" id="KW-1015">Disulfide bond</keyword>
<evidence type="ECO:0000256" key="10">
    <source>
        <dbReference type="ARBA" id="ARBA00023034"/>
    </source>
</evidence>
<dbReference type="GO" id="GO:0016020">
    <property type="term" value="C:membrane"/>
    <property type="evidence" value="ECO:0007669"/>
    <property type="project" value="InterPro"/>
</dbReference>
<dbReference type="GO" id="GO:0050650">
    <property type="term" value="P:chondroitin sulfate proteoglycan biosynthetic process"/>
    <property type="evidence" value="ECO:0007669"/>
    <property type="project" value="TreeGrafter"/>
</dbReference>
<comment type="subcellular location">
    <subcellularLocation>
        <location evidence="2">Endoplasmic reticulum membrane</location>
        <topology evidence="2">Single-pass type II membrane protein</topology>
    </subcellularLocation>
    <subcellularLocation>
        <location evidence="1">Golgi apparatus membrane</location>
        <topology evidence="1">Single-pass type II membrane protein</topology>
    </subcellularLocation>
</comment>
<proteinExistence type="predicted"/>
<evidence type="ECO:0000256" key="3">
    <source>
        <dbReference type="ARBA" id="ARBA00022676"/>
    </source>
</evidence>
<keyword evidence="4" id="KW-0808">Transferase</keyword>
<keyword evidence="3" id="KW-0328">Glycosyltransferase</keyword>
<dbReference type="GO" id="GO:0030158">
    <property type="term" value="F:protein xylosyltransferase activity"/>
    <property type="evidence" value="ECO:0007669"/>
    <property type="project" value="InterPro"/>
</dbReference>
<dbReference type="GeneID" id="29803530"/>
<dbReference type="Proteomes" id="UP000182635">
    <property type="component" value="Unassembled WGS sequence"/>
</dbReference>
<evidence type="ECO:0000313" key="15">
    <source>
        <dbReference type="EMBL" id="SFG31589.1"/>
    </source>
</evidence>